<protein>
    <recommendedName>
        <fullName evidence="4">DNA replication factor Cdt1 C-terminal domain-containing protein</fullName>
    </recommendedName>
</protein>
<accession>A0AA35Q0J1</accession>
<dbReference type="AlphaFoldDB" id="A0AA35Q0J1"/>
<organism evidence="5 6">
    <name type="scientific">Clonostachys chloroleuca</name>
    <dbReference type="NCBI Taxonomy" id="1926264"/>
    <lineage>
        <taxon>Eukaryota</taxon>
        <taxon>Fungi</taxon>
        <taxon>Dikarya</taxon>
        <taxon>Ascomycota</taxon>
        <taxon>Pezizomycotina</taxon>
        <taxon>Sordariomycetes</taxon>
        <taxon>Hypocreomycetidae</taxon>
        <taxon>Hypocreales</taxon>
        <taxon>Bionectriaceae</taxon>
        <taxon>Clonostachys</taxon>
    </lineage>
</organism>
<evidence type="ECO:0000313" key="6">
    <source>
        <dbReference type="Proteomes" id="UP001160390"/>
    </source>
</evidence>
<proteinExistence type="inferred from homology"/>
<dbReference type="EMBL" id="CABFNP030000786">
    <property type="protein sequence ID" value="CAI6086280.1"/>
    <property type="molecule type" value="Genomic_DNA"/>
</dbReference>
<evidence type="ECO:0000256" key="2">
    <source>
        <dbReference type="ARBA" id="ARBA00023306"/>
    </source>
</evidence>
<feature type="region of interest" description="Disordered" evidence="3">
    <location>
        <begin position="1"/>
        <end position="120"/>
    </location>
</feature>
<evidence type="ECO:0000256" key="1">
    <source>
        <dbReference type="ARBA" id="ARBA00008356"/>
    </source>
</evidence>
<keyword evidence="6" id="KW-1185">Reference proteome</keyword>
<dbReference type="InterPro" id="IPR038090">
    <property type="entry name" value="Cdt1_C_WH_dom_sf"/>
</dbReference>
<evidence type="ECO:0000256" key="3">
    <source>
        <dbReference type="SAM" id="MobiDB-lite"/>
    </source>
</evidence>
<dbReference type="Gene3D" id="1.10.10.1420">
    <property type="entry name" value="DNA replication factor Cdt1, C-terminal WH domain"/>
    <property type="match status" value="1"/>
</dbReference>
<feature type="compositionally biased region" description="Polar residues" evidence="3">
    <location>
        <begin position="16"/>
        <end position="25"/>
    </location>
</feature>
<evidence type="ECO:0000259" key="4">
    <source>
        <dbReference type="Pfam" id="PF16679"/>
    </source>
</evidence>
<dbReference type="Proteomes" id="UP001160390">
    <property type="component" value="Unassembled WGS sequence"/>
</dbReference>
<feature type="domain" description="DNA replication factor Cdt1 C-terminal" evidence="4">
    <location>
        <begin position="329"/>
        <end position="428"/>
    </location>
</feature>
<comment type="similarity">
    <text evidence="1">Belongs to the Cdt1 family.</text>
</comment>
<gene>
    <name evidence="5" type="ORF">CCHLO57077_00010334</name>
</gene>
<feature type="compositionally biased region" description="Low complexity" evidence="3">
    <location>
        <begin position="101"/>
        <end position="110"/>
    </location>
</feature>
<dbReference type="Pfam" id="PF26121">
    <property type="entry name" value="HTH_CDT1"/>
    <property type="match status" value="1"/>
</dbReference>
<keyword evidence="2" id="KW-0131">Cell cycle</keyword>
<sequence length="456" mass="50771">MPRPAKRRQADAGLSQPITRFTRVSKTAIPEAPLKKAALSAPSKKRKAAPAEIDENPRLTRRTISFPPSSDEDEVIVSKRACRREQQPEPTPATTRRRPTSRPSKPVSTPKKTKQTKLDNHVKPIPKAEDKNIFPQQLAELVDLHKAFIKTFMLHVAHSRSTAPVDVRAIAPSISMAWGKRQVTVEDIQRCIAIQSSAKYGYTSPFIVSDYGRGKICVEIDSQQNATGINEDRLCKQFEESLRHICTERTVDEMTDVDITFENLSLADLPKAAIKNKDLGLDANPMLAKGQRTLSSLKSDLATREQEKQAKQEAFSNNSMLNPDGSKMSLLDRIRLKQLVKANGPVPPSGPELQRRAALNRVMDVSATLSMLSLSNPVSLPRQAFSMAAVMDRLKDSLRMPISKEEATTCIRLLATEVAPEWIRIVALGGRENVVLQRNMQPVDRVLDERVQKLLG</sequence>
<evidence type="ECO:0000313" key="5">
    <source>
        <dbReference type="EMBL" id="CAI6086280.1"/>
    </source>
</evidence>
<feature type="compositionally biased region" description="Low complexity" evidence="3">
    <location>
        <begin position="30"/>
        <end position="42"/>
    </location>
</feature>
<comment type="caution">
    <text evidence="5">The sequence shown here is derived from an EMBL/GenBank/DDBJ whole genome shotgun (WGS) entry which is preliminary data.</text>
</comment>
<name>A0AA35Q0J1_9HYPO</name>
<dbReference type="InterPro" id="IPR032054">
    <property type="entry name" value="Cdt1_C"/>
</dbReference>
<reference evidence="5" key="1">
    <citation type="submission" date="2023-01" db="EMBL/GenBank/DDBJ databases">
        <authorList>
            <person name="Piombo E."/>
        </authorList>
    </citation>
    <scope>NUCLEOTIDE SEQUENCE</scope>
</reference>
<dbReference type="Pfam" id="PF16679">
    <property type="entry name" value="CDT1_C"/>
    <property type="match status" value="1"/>
</dbReference>